<name>A0ABQ0L919_MYCCL</name>
<evidence type="ECO:0000313" key="3">
    <source>
        <dbReference type="Proteomes" id="UP000815677"/>
    </source>
</evidence>
<evidence type="ECO:0000256" key="1">
    <source>
        <dbReference type="SAM" id="MobiDB-lite"/>
    </source>
</evidence>
<protein>
    <submittedName>
        <fullName evidence="2">Uncharacterized protein</fullName>
    </submittedName>
</protein>
<feature type="compositionally biased region" description="Low complexity" evidence="1">
    <location>
        <begin position="124"/>
        <end position="144"/>
    </location>
</feature>
<organism evidence="2 3">
    <name type="scientific">Mycena chlorophos</name>
    <name type="common">Agaric fungus</name>
    <name type="synonym">Agaricus chlorophos</name>
    <dbReference type="NCBI Taxonomy" id="658473"/>
    <lineage>
        <taxon>Eukaryota</taxon>
        <taxon>Fungi</taxon>
        <taxon>Dikarya</taxon>
        <taxon>Basidiomycota</taxon>
        <taxon>Agaricomycotina</taxon>
        <taxon>Agaricomycetes</taxon>
        <taxon>Agaricomycetidae</taxon>
        <taxon>Agaricales</taxon>
        <taxon>Marasmiineae</taxon>
        <taxon>Mycenaceae</taxon>
        <taxon>Mycena</taxon>
    </lineage>
</organism>
<reference evidence="2" key="1">
    <citation type="submission" date="2014-09" db="EMBL/GenBank/DDBJ databases">
        <title>Genome sequence of the luminous mushroom Mycena chlorophos for searching fungal bioluminescence genes.</title>
        <authorList>
            <person name="Tanaka Y."/>
            <person name="Kasuga D."/>
            <person name="Oba Y."/>
            <person name="Hase S."/>
            <person name="Sato K."/>
            <person name="Oba Y."/>
            <person name="Sakakibara Y."/>
        </authorList>
    </citation>
    <scope>NUCLEOTIDE SEQUENCE</scope>
</reference>
<feature type="compositionally biased region" description="Pro residues" evidence="1">
    <location>
        <begin position="164"/>
        <end position="175"/>
    </location>
</feature>
<dbReference type="Proteomes" id="UP000815677">
    <property type="component" value="Unassembled WGS sequence"/>
</dbReference>
<feature type="compositionally biased region" description="Pro residues" evidence="1">
    <location>
        <begin position="184"/>
        <end position="202"/>
    </location>
</feature>
<feature type="region of interest" description="Disordered" evidence="1">
    <location>
        <begin position="123"/>
        <end position="202"/>
    </location>
</feature>
<keyword evidence="3" id="KW-1185">Reference proteome</keyword>
<sequence length="202" mass="21333">MSGLGPSLRPHLRSPIPEHKYGVSIRSVILAQALRHAVAACVRKGCRLTNVPVPYKSPTSHPSWPLSPALFAAGHGPSSASPRTTAAQFQRFAPVSVSPTLDGAATFVPLQAVMPIQTEVPNALSPASSTTTDADADADSPLTLLDDDPQSTVSLPQHRHQPHPRSPYPHKPSPLSPAHKPNPKHTPNPSPPVPPLPNSNPD</sequence>
<accession>A0ABQ0L919</accession>
<proteinExistence type="predicted"/>
<evidence type="ECO:0000313" key="2">
    <source>
        <dbReference type="EMBL" id="GAT47616.1"/>
    </source>
</evidence>
<dbReference type="EMBL" id="DF843797">
    <property type="protein sequence ID" value="GAT47616.1"/>
    <property type="molecule type" value="Genomic_DNA"/>
</dbReference>
<gene>
    <name evidence="2" type="ORF">MCHLO_05071</name>
</gene>